<reference evidence="5" key="2">
    <citation type="submission" date="2010-04" db="EMBL/GenBank/DDBJ databases">
        <authorList>
            <person name="Buell R."/>
            <person name="Hamilton J."/>
            <person name="Hostetler J."/>
        </authorList>
    </citation>
    <scope>NUCLEOTIDE SEQUENCE [LARGE SCALE GENOMIC DNA]</scope>
    <source>
        <strain evidence="5">DAOM:BR144</strain>
    </source>
</reference>
<keyword evidence="5" id="KW-1185">Reference proteome</keyword>
<dbReference type="InterPro" id="IPR009057">
    <property type="entry name" value="Homeodomain-like_sf"/>
</dbReference>
<proteinExistence type="predicted"/>
<accession>K3WI56</accession>
<dbReference type="PROSITE" id="PS51253">
    <property type="entry name" value="HTH_CENPB"/>
    <property type="match status" value="2"/>
</dbReference>
<dbReference type="GO" id="GO:0003677">
    <property type="term" value="F:DNA binding"/>
    <property type="evidence" value="ECO:0007669"/>
    <property type="project" value="UniProtKB-KW"/>
</dbReference>
<dbReference type="SUPFAM" id="SSF46689">
    <property type="entry name" value="Homeodomain-like"/>
    <property type="match status" value="2"/>
</dbReference>
<name>K3WI56_GLOUD</name>
<feature type="domain" description="HTH CENPB-type" evidence="3">
    <location>
        <begin position="308"/>
        <end position="390"/>
    </location>
</feature>
<feature type="region of interest" description="Disordered" evidence="2">
    <location>
        <begin position="17"/>
        <end position="53"/>
    </location>
</feature>
<dbReference type="InterPro" id="IPR006600">
    <property type="entry name" value="HTH_CenpB_DNA-bd_dom"/>
</dbReference>
<sequence length="415" mass="47921">MGWLQVFQDKYNLPTYEKPSENAAQTTGAKRGRDEFGTFNGSNRPGPSIEHRSKRARMTYGEKAQLYAYHLANPSVTRYWLGEWAASQFNLVTVPSESSISKLLRKQREIHENPDRMAEGIDGTSSFMNTDARKKTYKVTCPALESELIRWIYECRSRGEQVGGKLVQQKAHALRDLLLQENRPDIDHNALAAMTFSQGWLYRFQTKFELLTRRNKTKAKKKELSRPKYLLRTHMTLEEKERLYEQYQTDPSMKMTALADWATNEFKLAKPPSRSTMSGIIKRYKERLAAGINTEDEDSPIQRADAATRKKYTTVVCPQLEKELLKWVLSCKMKGENVSGKAIAAKAAALRDELLTEQRYHPRHEVLADMTFSNGWLYRFQQRYGIFSRAKRSTTTSVRTVRKNPAARGRVTKKR</sequence>
<dbReference type="Proteomes" id="UP000019132">
    <property type="component" value="Unassembled WGS sequence"/>
</dbReference>
<evidence type="ECO:0000313" key="4">
    <source>
        <dbReference type="EnsemblProtists" id="PYU1_T004648"/>
    </source>
</evidence>
<dbReference type="AlphaFoldDB" id="K3WI56"/>
<dbReference type="Pfam" id="PF03221">
    <property type="entry name" value="HTH_Tnp_Tc5"/>
    <property type="match status" value="2"/>
</dbReference>
<dbReference type="PANTHER" id="PTHR19303">
    <property type="entry name" value="TRANSPOSON"/>
    <property type="match status" value="1"/>
</dbReference>
<reference evidence="4" key="3">
    <citation type="submission" date="2015-02" db="UniProtKB">
        <authorList>
            <consortium name="EnsemblProtists"/>
        </authorList>
    </citation>
    <scope>IDENTIFICATION</scope>
    <source>
        <strain evidence="4">DAOM BR144</strain>
    </source>
</reference>
<evidence type="ECO:0000313" key="5">
    <source>
        <dbReference type="Proteomes" id="UP000019132"/>
    </source>
</evidence>
<feature type="region of interest" description="Disordered" evidence="2">
    <location>
        <begin position="395"/>
        <end position="415"/>
    </location>
</feature>
<dbReference type="eggNOG" id="ENOG502R9AZ">
    <property type="taxonomic scope" value="Eukaryota"/>
</dbReference>
<dbReference type="HOGENOM" id="CLU_663062_0_0_1"/>
<dbReference type="SMART" id="SM00674">
    <property type="entry name" value="CENPB"/>
    <property type="match status" value="2"/>
</dbReference>
<reference evidence="5" key="1">
    <citation type="journal article" date="2010" name="Genome Biol.">
        <title>Genome sequence of the necrotrophic plant pathogen Pythium ultimum reveals original pathogenicity mechanisms and effector repertoire.</title>
        <authorList>
            <person name="Levesque C.A."/>
            <person name="Brouwer H."/>
            <person name="Cano L."/>
            <person name="Hamilton J.P."/>
            <person name="Holt C."/>
            <person name="Huitema E."/>
            <person name="Raffaele S."/>
            <person name="Robideau G.P."/>
            <person name="Thines M."/>
            <person name="Win J."/>
            <person name="Zerillo M.M."/>
            <person name="Beakes G.W."/>
            <person name="Boore J.L."/>
            <person name="Busam D."/>
            <person name="Dumas B."/>
            <person name="Ferriera S."/>
            <person name="Fuerstenberg S.I."/>
            <person name="Gachon C.M."/>
            <person name="Gaulin E."/>
            <person name="Govers F."/>
            <person name="Grenville-Briggs L."/>
            <person name="Horner N."/>
            <person name="Hostetler J."/>
            <person name="Jiang R.H."/>
            <person name="Johnson J."/>
            <person name="Krajaejun T."/>
            <person name="Lin H."/>
            <person name="Meijer H.J."/>
            <person name="Moore B."/>
            <person name="Morris P."/>
            <person name="Phuntmart V."/>
            <person name="Puiu D."/>
            <person name="Shetty J."/>
            <person name="Stajich J.E."/>
            <person name="Tripathy S."/>
            <person name="Wawra S."/>
            <person name="van West P."/>
            <person name="Whitty B.R."/>
            <person name="Coutinho P.M."/>
            <person name="Henrissat B."/>
            <person name="Martin F."/>
            <person name="Thomas P.D."/>
            <person name="Tyler B.M."/>
            <person name="De Vries R.P."/>
            <person name="Kamoun S."/>
            <person name="Yandell M."/>
            <person name="Tisserat N."/>
            <person name="Buell C.R."/>
        </authorList>
    </citation>
    <scope>NUCLEOTIDE SEQUENCE</scope>
    <source>
        <strain evidence="5">DAOM:BR144</strain>
    </source>
</reference>
<dbReference type="Gene3D" id="1.10.10.60">
    <property type="entry name" value="Homeodomain-like"/>
    <property type="match status" value="3"/>
</dbReference>
<dbReference type="GO" id="GO:0005634">
    <property type="term" value="C:nucleus"/>
    <property type="evidence" value="ECO:0007669"/>
    <property type="project" value="TreeGrafter"/>
</dbReference>
<dbReference type="InterPro" id="IPR050863">
    <property type="entry name" value="CenT-Element_Derived"/>
</dbReference>
<dbReference type="InParanoid" id="K3WI56"/>
<protein>
    <recommendedName>
        <fullName evidence="3">HTH CENPB-type domain-containing protein</fullName>
    </recommendedName>
</protein>
<evidence type="ECO:0000259" key="3">
    <source>
        <dbReference type="PROSITE" id="PS51253"/>
    </source>
</evidence>
<evidence type="ECO:0000256" key="1">
    <source>
        <dbReference type="ARBA" id="ARBA00023125"/>
    </source>
</evidence>
<dbReference type="PANTHER" id="PTHR19303:SF73">
    <property type="entry name" value="PROTEIN PDC2"/>
    <property type="match status" value="1"/>
</dbReference>
<dbReference type="EnsemblProtists" id="PYU1_T004648">
    <property type="protein sequence ID" value="PYU1_T004648"/>
    <property type="gene ID" value="PYU1_G004637"/>
</dbReference>
<dbReference type="STRING" id="431595.K3WI56"/>
<dbReference type="EMBL" id="GL376631">
    <property type="status" value="NOT_ANNOTATED_CDS"/>
    <property type="molecule type" value="Genomic_DNA"/>
</dbReference>
<organism evidence="4 5">
    <name type="scientific">Globisporangium ultimum (strain ATCC 200006 / CBS 805.95 / DAOM BR144)</name>
    <name type="common">Pythium ultimum</name>
    <dbReference type="NCBI Taxonomy" id="431595"/>
    <lineage>
        <taxon>Eukaryota</taxon>
        <taxon>Sar</taxon>
        <taxon>Stramenopiles</taxon>
        <taxon>Oomycota</taxon>
        <taxon>Peronosporomycetes</taxon>
        <taxon>Pythiales</taxon>
        <taxon>Pythiaceae</taxon>
        <taxon>Globisporangium</taxon>
    </lineage>
</organism>
<feature type="domain" description="HTH CENPB-type" evidence="3">
    <location>
        <begin position="132"/>
        <end position="214"/>
    </location>
</feature>
<dbReference type="VEuPathDB" id="FungiDB:PYU1_G004637"/>
<keyword evidence="1" id="KW-0238">DNA-binding</keyword>
<evidence type="ECO:0000256" key="2">
    <source>
        <dbReference type="SAM" id="MobiDB-lite"/>
    </source>
</evidence>